<dbReference type="AlphaFoldDB" id="A0A8J8TDN0"/>
<dbReference type="InterPro" id="IPR049383">
    <property type="entry name" value="UbiD-like_N"/>
</dbReference>
<feature type="domain" description="3-octaprenyl-4-hydroxybenzoate carboxy-lyase-like Rift-related" evidence="13">
    <location>
        <begin position="89"/>
        <end position="281"/>
    </location>
</feature>
<evidence type="ECO:0000256" key="4">
    <source>
        <dbReference type="ARBA" id="ARBA00022630"/>
    </source>
</evidence>
<comment type="caution">
    <text evidence="16">The sequence shown here is derived from an EMBL/GenBank/DDBJ whole genome shotgun (WGS) entry which is preliminary data.</text>
</comment>
<name>A0A8J8TDN0_9ARCH</name>
<keyword evidence="6" id="KW-0210">Decarboxylase</keyword>
<comment type="cofactor">
    <cofactor evidence="1">
        <name>Mn(2+)</name>
        <dbReference type="ChEBI" id="CHEBI:29035"/>
    </cofactor>
</comment>
<comment type="catalytic activity">
    <reaction evidence="8">
        <text>(2E)-3-methyl-5-phosphooxypent-2-enoate + H(+) = isopentenyl phosphate + CO2</text>
        <dbReference type="Rhea" id="RHEA:78971"/>
        <dbReference type="ChEBI" id="CHEBI:15378"/>
        <dbReference type="ChEBI" id="CHEBI:16526"/>
        <dbReference type="ChEBI" id="CHEBI:65078"/>
        <dbReference type="ChEBI" id="CHEBI:229665"/>
        <dbReference type="EC" id="4.1.1.126"/>
    </reaction>
    <physiologicalReaction direction="left-to-right" evidence="8">
        <dbReference type="Rhea" id="RHEA:78972"/>
    </physiologicalReaction>
</comment>
<dbReference type="EMBL" id="LVVT01000008">
    <property type="protein sequence ID" value="TQS83654.1"/>
    <property type="molecule type" value="Genomic_DNA"/>
</dbReference>
<evidence type="ECO:0000256" key="7">
    <source>
        <dbReference type="ARBA" id="ARBA00023211"/>
    </source>
</evidence>
<evidence type="ECO:0000256" key="9">
    <source>
        <dbReference type="ARBA" id="ARBA00049583"/>
    </source>
</evidence>
<comment type="function">
    <text evidence="9">Catalyzes the conversion of trans-anhydromevalonate 5-phosphate (tAHMP) into isopentenyl phosphate. Involved in the archaeal mevalonate (MVA) pathway, which provides fundamental precursors for isoprenoid biosynthesis, such as isopentenyl diphosphate (IPP) and dimethylallyl diphosphate (DMAPP).</text>
</comment>
<evidence type="ECO:0000256" key="11">
    <source>
        <dbReference type="ARBA" id="ARBA00049754"/>
    </source>
</evidence>
<evidence type="ECO:0000259" key="13">
    <source>
        <dbReference type="Pfam" id="PF01977"/>
    </source>
</evidence>
<dbReference type="Proteomes" id="UP000752814">
    <property type="component" value="Unassembled WGS sequence"/>
</dbReference>
<dbReference type="InterPro" id="IPR048304">
    <property type="entry name" value="UbiD_Rift_dom"/>
</dbReference>
<dbReference type="FunFam" id="3.40.1670.10:FF:000003">
    <property type="entry name" value="Phenolic acid decarboxylase"/>
    <property type="match status" value="1"/>
</dbReference>
<evidence type="ECO:0000259" key="15">
    <source>
        <dbReference type="Pfam" id="PF20696"/>
    </source>
</evidence>
<dbReference type="SUPFAM" id="SSF50475">
    <property type="entry name" value="FMN-binding split barrel"/>
    <property type="match status" value="1"/>
</dbReference>
<evidence type="ECO:0000256" key="6">
    <source>
        <dbReference type="ARBA" id="ARBA00022793"/>
    </source>
</evidence>
<dbReference type="Pfam" id="PF20695">
    <property type="entry name" value="UbiD_N"/>
    <property type="match status" value="1"/>
</dbReference>
<gene>
    <name evidence="16" type="ORF">A3207_08720</name>
</gene>
<evidence type="ECO:0000256" key="1">
    <source>
        <dbReference type="ARBA" id="ARBA00001936"/>
    </source>
</evidence>
<dbReference type="RefSeq" id="WP_400256631.1">
    <property type="nucleotide sequence ID" value="NZ_CAYAYE010000018.1"/>
</dbReference>
<organism evidence="16 17">
    <name type="scientific">Candidatus Methanomassiliicoccus intestinalis</name>
    <dbReference type="NCBI Taxonomy" id="1406512"/>
    <lineage>
        <taxon>Archaea</taxon>
        <taxon>Methanobacteriati</taxon>
        <taxon>Thermoplasmatota</taxon>
        <taxon>Thermoplasmata</taxon>
        <taxon>Methanomassiliicoccales</taxon>
        <taxon>Methanomassiliicoccaceae</taxon>
        <taxon>Methanomassiliicoccus</taxon>
    </lineage>
</organism>
<evidence type="ECO:0000256" key="2">
    <source>
        <dbReference type="ARBA" id="ARBA00005092"/>
    </source>
</evidence>
<keyword evidence="5" id="KW-0288">FMN</keyword>
<evidence type="ECO:0000256" key="12">
    <source>
        <dbReference type="ARBA" id="ARBA00049936"/>
    </source>
</evidence>
<keyword evidence="4" id="KW-0285">Flavoprotein</keyword>
<evidence type="ECO:0000256" key="3">
    <source>
        <dbReference type="ARBA" id="ARBA00010021"/>
    </source>
</evidence>
<dbReference type="EC" id="4.1.1.126" evidence="10"/>
<evidence type="ECO:0000313" key="16">
    <source>
        <dbReference type="EMBL" id="TQS83654.1"/>
    </source>
</evidence>
<evidence type="ECO:0000256" key="5">
    <source>
        <dbReference type="ARBA" id="ARBA00022643"/>
    </source>
</evidence>
<feature type="domain" description="3-octaprenyl-4-hydroxybenzoate carboxy-lyase-like N-terminal" evidence="14">
    <location>
        <begin position="6"/>
        <end position="78"/>
    </location>
</feature>
<dbReference type="PANTHER" id="PTHR30108">
    <property type="entry name" value="3-OCTAPRENYL-4-HYDROXYBENZOATE CARBOXY-LYASE-RELATED"/>
    <property type="match status" value="1"/>
</dbReference>
<dbReference type="GO" id="GO:0016831">
    <property type="term" value="F:carboxy-lyase activity"/>
    <property type="evidence" value="ECO:0007669"/>
    <property type="project" value="UniProtKB-KW"/>
</dbReference>
<keyword evidence="6" id="KW-0456">Lyase</keyword>
<dbReference type="Gene3D" id="3.40.1670.10">
    <property type="entry name" value="UbiD C-terminal domain-like"/>
    <property type="match status" value="1"/>
</dbReference>
<evidence type="ECO:0000256" key="10">
    <source>
        <dbReference type="ARBA" id="ARBA00049727"/>
    </source>
</evidence>
<sequence length="420" mass="46226">MAFRDLLAQMSGMRVINEDVPLEYEVSRILSQDQELPVSFTNLSGMRAAGNVWSDRGRIAEALGTTKENLVRYILDAMASPQETTLASDVPFRDQVLTEFDLTKLPIPKYFPNDAGRYITSAVAAAEYEGKKNVSFHRMMLYDKSSFALRLVPRHLYTMWKKAQAKGEDLPVAFSMGLSPSVLLAAATSTDYMADEMNIASALEKKATGKPLALAELDGGLKVPAEAEIVFEGRITSEMVEEGPFLDITSTYDSIRPAPIFKVDKLYMRNDPIFHLLLPGGYEHYMLMGLPREPIIYRTVNQVVPNVHAVRLTEGGCCWLHGVVSITKNKEGDGMNAAMAAFSGHPSMKKVTVVDADIDIFNDREVEWAEATRFQASRSLLVVNNAAGSSLDPSAHGTTSKVAIDATKPFGEKGYDRAVL</sequence>
<dbReference type="GO" id="GO:0005737">
    <property type="term" value="C:cytoplasm"/>
    <property type="evidence" value="ECO:0007669"/>
    <property type="project" value="TreeGrafter"/>
</dbReference>
<comment type="pathway">
    <text evidence="2">Isoprenoid biosynthesis; isopentenyl diphosphate biosynthesis via mevalonate pathway.</text>
</comment>
<accession>A0A8J8TDN0</accession>
<dbReference type="InterPro" id="IPR049381">
    <property type="entry name" value="UbiD-like_C"/>
</dbReference>
<comment type="cofactor">
    <cofactor evidence="12">
        <name>prenylated FMN</name>
        <dbReference type="ChEBI" id="CHEBI:87746"/>
    </cofactor>
</comment>
<feature type="domain" description="3-octaprenyl-4-hydroxybenzoate carboxy-lyase-like C-terminal" evidence="15">
    <location>
        <begin position="286"/>
        <end position="406"/>
    </location>
</feature>
<keyword evidence="7" id="KW-0464">Manganese</keyword>
<comment type="similarity">
    <text evidence="3">Belongs to the UbiD family.</text>
</comment>
<evidence type="ECO:0000313" key="17">
    <source>
        <dbReference type="Proteomes" id="UP000752814"/>
    </source>
</evidence>
<dbReference type="InterPro" id="IPR002830">
    <property type="entry name" value="UbiD"/>
</dbReference>
<reference evidence="16" key="1">
    <citation type="submission" date="2016-03" db="EMBL/GenBank/DDBJ databases">
        <authorList>
            <person name="Borrel G."/>
            <person name="Mccann A."/>
            <person name="O'Toole P.W."/>
        </authorList>
    </citation>
    <scope>NUCLEOTIDE SEQUENCE</scope>
    <source>
        <strain evidence="16">183</strain>
    </source>
</reference>
<dbReference type="SUPFAM" id="SSF143968">
    <property type="entry name" value="UbiD C-terminal domain-like"/>
    <property type="match status" value="1"/>
</dbReference>
<proteinExistence type="inferred from homology"/>
<evidence type="ECO:0000256" key="8">
    <source>
        <dbReference type="ARBA" id="ARBA00049054"/>
    </source>
</evidence>
<dbReference type="Pfam" id="PF01977">
    <property type="entry name" value="UbiD"/>
    <property type="match status" value="1"/>
</dbReference>
<protein>
    <recommendedName>
        <fullName evidence="11">Anhydromevalonate phosphate decarboxylase</fullName>
        <ecNumber evidence="10">4.1.1.126</ecNumber>
    </recommendedName>
</protein>
<dbReference type="PANTHER" id="PTHR30108:SF21">
    <property type="entry name" value="4-HYDROXYBENZOATE DECARBOXYLASE"/>
    <property type="match status" value="1"/>
</dbReference>
<dbReference type="NCBIfam" id="TIGR00148">
    <property type="entry name" value="UbiD family decarboxylase"/>
    <property type="match status" value="1"/>
</dbReference>
<dbReference type="Pfam" id="PF20696">
    <property type="entry name" value="UbiD_C"/>
    <property type="match status" value="1"/>
</dbReference>
<evidence type="ECO:0000259" key="14">
    <source>
        <dbReference type="Pfam" id="PF20695"/>
    </source>
</evidence>